<gene>
    <name evidence="8" type="ORF">D1953_15380</name>
</gene>
<keyword evidence="4" id="KW-0732">Signal</keyword>
<organism evidence="8 9">
    <name type="scientific">Peribacillus asahii</name>
    <dbReference type="NCBI Taxonomy" id="228899"/>
    <lineage>
        <taxon>Bacteria</taxon>
        <taxon>Bacillati</taxon>
        <taxon>Bacillota</taxon>
        <taxon>Bacilli</taxon>
        <taxon>Bacillales</taxon>
        <taxon>Bacillaceae</taxon>
        <taxon>Peribacillus</taxon>
    </lineage>
</organism>
<proteinExistence type="inferred from homology"/>
<name>A0A398B1Q6_9BACI</name>
<evidence type="ECO:0000256" key="2">
    <source>
        <dbReference type="ARBA" id="ARBA00022487"/>
    </source>
</evidence>
<dbReference type="Gene3D" id="3.40.50.1820">
    <property type="entry name" value="alpha/beta hydrolase"/>
    <property type="match status" value="1"/>
</dbReference>
<keyword evidence="5 8" id="KW-0378">Hydrolase</keyword>
<dbReference type="EMBL" id="QWVS01000032">
    <property type="protein sequence ID" value="RID83682.1"/>
    <property type="molecule type" value="Genomic_DNA"/>
</dbReference>
<keyword evidence="6" id="KW-0106">Calcium</keyword>
<evidence type="ECO:0000256" key="1">
    <source>
        <dbReference type="ARBA" id="ARBA00006249"/>
    </source>
</evidence>
<protein>
    <submittedName>
        <fullName evidence="8">Tannase/feruloyl esterase family alpha/beta hydrolase</fullName>
    </submittedName>
</protein>
<evidence type="ECO:0000256" key="5">
    <source>
        <dbReference type="ARBA" id="ARBA00022801"/>
    </source>
</evidence>
<keyword evidence="9" id="KW-1185">Reference proteome</keyword>
<evidence type="ECO:0000313" key="8">
    <source>
        <dbReference type="EMBL" id="RID83682.1"/>
    </source>
</evidence>
<dbReference type="PANTHER" id="PTHR33938:SF15">
    <property type="entry name" value="FERULOYL ESTERASE B-RELATED"/>
    <property type="match status" value="1"/>
</dbReference>
<dbReference type="PANTHER" id="PTHR33938">
    <property type="entry name" value="FERULOYL ESTERASE B-RELATED"/>
    <property type="match status" value="1"/>
</dbReference>
<sequence length="535" mass="58646">MKSKLKTLILFPLLSFFFLLVCSLDNNEVYTQNRASVCSNLKGMSIPASQIGLPTNGATVQSATFVWKTGKHSKNRGFCKVLGAIHPVDKNVPDIHFQVNLPTNWNHKLLQVGGGAFDGVLVTGLGASIGKPLTSPDALSKGYVTFGSDSGHQGKSLDGSFALNDEALANFASDQLKKTKDVALTLVDARYHSKPSQVYFFGRSNGGREALKVVQRFPAEYDGVIVLYPALNWVSKAIKDNQNANALYANNGAGWISPAENKLINKIVLNACDSLDNVSDGIISNITACTKKTNHILNSLSKYLSKEQLDIVKLFNSPLRFNYPLANGLTVTPGYSQLQGANISEGRLSQYGTSPLKRKNFVSRLGDGVIKYMVVRDKDFNPVHFNPDQWKAQVVKASQLLDATDPNLSKFKESGGKLILLHGTADQIVTPYSSVDYYNKLVDRFGKRSLDQFVQFYLVPGYGHRRSETFTMRADLLGALDTWVVDGKRPVNLVAQDQNADTLGRTRPLCEYPTYPKYKGKGDVNAASNFICAAP</sequence>
<keyword evidence="3" id="KW-0479">Metal-binding</keyword>
<evidence type="ECO:0000256" key="4">
    <source>
        <dbReference type="ARBA" id="ARBA00022729"/>
    </source>
</evidence>
<evidence type="ECO:0000256" key="6">
    <source>
        <dbReference type="ARBA" id="ARBA00022837"/>
    </source>
</evidence>
<dbReference type="AlphaFoldDB" id="A0A398B1Q6"/>
<evidence type="ECO:0000256" key="7">
    <source>
        <dbReference type="ARBA" id="ARBA00023157"/>
    </source>
</evidence>
<accession>A0A398B1Q6</accession>
<keyword evidence="2" id="KW-0719">Serine esterase</keyword>
<dbReference type="Proteomes" id="UP000266016">
    <property type="component" value="Unassembled WGS sequence"/>
</dbReference>
<dbReference type="InterPro" id="IPR029058">
    <property type="entry name" value="AB_hydrolase_fold"/>
</dbReference>
<comment type="similarity">
    <text evidence="1">Belongs to the tannase family.</text>
</comment>
<evidence type="ECO:0000256" key="3">
    <source>
        <dbReference type="ARBA" id="ARBA00022723"/>
    </source>
</evidence>
<dbReference type="GO" id="GO:0052689">
    <property type="term" value="F:carboxylic ester hydrolase activity"/>
    <property type="evidence" value="ECO:0007669"/>
    <property type="project" value="UniProtKB-KW"/>
</dbReference>
<dbReference type="SMR" id="A0A398B1Q6"/>
<dbReference type="InterPro" id="IPR011118">
    <property type="entry name" value="Tannase/feruloyl_esterase"/>
</dbReference>
<dbReference type="SUPFAM" id="SSF53474">
    <property type="entry name" value="alpha/beta-Hydrolases"/>
    <property type="match status" value="1"/>
</dbReference>
<comment type="caution">
    <text evidence="8">The sequence shown here is derived from an EMBL/GenBank/DDBJ whole genome shotgun (WGS) entry which is preliminary data.</text>
</comment>
<dbReference type="Pfam" id="PF07519">
    <property type="entry name" value="Tannase"/>
    <property type="match status" value="1"/>
</dbReference>
<reference evidence="8 9" key="1">
    <citation type="submission" date="2018-08" db="EMBL/GenBank/DDBJ databases">
        <title>Bacillus jemisoniae sp. nov., Bacillus chryseoplanitiae sp. nov., Bacillus resnikiae sp. nov., and Bacillus frankliniae sp. nov., isolated from Viking spacecraft and associated surfaces.</title>
        <authorList>
            <person name="Seuylemezian A."/>
            <person name="Vaishampayan P."/>
        </authorList>
    </citation>
    <scope>NUCLEOTIDE SEQUENCE [LARGE SCALE GENOMIC DNA]</scope>
    <source>
        <strain evidence="8 9">MA001</strain>
    </source>
</reference>
<evidence type="ECO:0000313" key="9">
    <source>
        <dbReference type="Proteomes" id="UP000266016"/>
    </source>
</evidence>
<dbReference type="GO" id="GO:0046872">
    <property type="term" value="F:metal ion binding"/>
    <property type="evidence" value="ECO:0007669"/>
    <property type="project" value="UniProtKB-KW"/>
</dbReference>
<keyword evidence="7" id="KW-1015">Disulfide bond</keyword>